<dbReference type="EMBL" id="JAAIUW010000003">
    <property type="protein sequence ID" value="KAF7837986.1"/>
    <property type="molecule type" value="Genomic_DNA"/>
</dbReference>
<accession>A0A835CCI4</accession>
<protein>
    <submittedName>
        <fullName evidence="2">Uncharacterized protein</fullName>
    </submittedName>
</protein>
<evidence type="ECO:0000313" key="3">
    <source>
        <dbReference type="Proteomes" id="UP000634136"/>
    </source>
</evidence>
<gene>
    <name evidence="2" type="ORF">G2W53_006468</name>
</gene>
<evidence type="ECO:0000313" key="2">
    <source>
        <dbReference type="EMBL" id="KAF7837986.1"/>
    </source>
</evidence>
<feature type="compositionally biased region" description="Polar residues" evidence="1">
    <location>
        <begin position="1"/>
        <end position="10"/>
    </location>
</feature>
<reference evidence="2" key="1">
    <citation type="submission" date="2020-09" db="EMBL/GenBank/DDBJ databases">
        <title>Genome-Enabled Discovery of Anthraquinone Biosynthesis in Senna tora.</title>
        <authorList>
            <person name="Kang S.-H."/>
            <person name="Pandey R.P."/>
            <person name="Lee C.-M."/>
            <person name="Sim J.-S."/>
            <person name="Jeong J.-T."/>
            <person name="Choi B.-S."/>
            <person name="Jung M."/>
            <person name="Ginzburg D."/>
            <person name="Zhao K."/>
            <person name="Won S.Y."/>
            <person name="Oh T.-J."/>
            <person name="Yu Y."/>
            <person name="Kim N.-H."/>
            <person name="Lee O.R."/>
            <person name="Lee T.-H."/>
            <person name="Bashyal P."/>
            <person name="Kim T.-S."/>
            <person name="Lee W.-H."/>
            <person name="Kawkins C."/>
            <person name="Kim C.-K."/>
            <person name="Kim J.S."/>
            <person name="Ahn B.O."/>
            <person name="Rhee S.Y."/>
            <person name="Sohng J.K."/>
        </authorList>
    </citation>
    <scope>NUCLEOTIDE SEQUENCE</scope>
    <source>
        <tissue evidence="2">Leaf</tissue>
    </source>
</reference>
<dbReference type="Proteomes" id="UP000634136">
    <property type="component" value="Unassembled WGS sequence"/>
</dbReference>
<sequence>MANNGQSPTPSILCLAPVKMKP</sequence>
<comment type="caution">
    <text evidence="2">The sequence shown here is derived from an EMBL/GenBank/DDBJ whole genome shotgun (WGS) entry which is preliminary data.</text>
</comment>
<name>A0A835CCI4_9FABA</name>
<evidence type="ECO:0000256" key="1">
    <source>
        <dbReference type="SAM" id="MobiDB-lite"/>
    </source>
</evidence>
<dbReference type="AlphaFoldDB" id="A0A835CCI4"/>
<keyword evidence="3" id="KW-1185">Reference proteome</keyword>
<proteinExistence type="predicted"/>
<feature type="region of interest" description="Disordered" evidence="1">
    <location>
        <begin position="1"/>
        <end position="22"/>
    </location>
</feature>
<organism evidence="2 3">
    <name type="scientific">Senna tora</name>
    <dbReference type="NCBI Taxonomy" id="362788"/>
    <lineage>
        <taxon>Eukaryota</taxon>
        <taxon>Viridiplantae</taxon>
        <taxon>Streptophyta</taxon>
        <taxon>Embryophyta</taxon>
        <taxon>Tracheophyta</taxon>
        <taxon>Spermatophyta</taxon>
        <taxon>Magnoliopsida</taxon>
        <taxon>eudicotyledons</taxon>
        <taxon>Gunneridae</taxon>
        <taxon>Pentapetalae</taxon>
        <taxon>rosids</taxon>
        <taxon>fabids</taxon>
        <taxon>Fabales</taxon>
        <taxon>Fabaceae</taxon>
        <taxon>Caesalpinioideae</taxon>
        <taxon>Cassia clade</taxon>
        <taxon>Senna</taxon>
    </lineage>
</organism>